<dbReference type="Gramene" id="Solyc07g021300.1.1">
    <property type="protein sequence ID" value="Solyc07g021300.1.1"/>
    <property type="gene ID" value="Solyc07g021300.1"/>
</dbReference>
<dbReference type="AlphaFoldDB" id="K4CCY8"/>
<protein>
    <submittedName>
        <fullName evidence="1">Uncharacterized protein</fullName>
    </submittedName>
</protein>
<organism evidence="1">
    <name type="scientific">Solanum lycopersicum</name>
    <name type="common">Tomato</name>
    <name type="synonym">Lycopersicon esculentum</name>
    <dbReference type="NCBI Taxonomy" id="4081"/>
    <lineage>
        <taxon>Eukaryota</taxon>
        <taxon>Viridiplantae</taxon>
        <taxon>Streptophyta</taxon>
        <taxon>Embryophyta</taxon>
        <taxon>Tracheophyta</taxon>
        <taxon>Spermatophyta</taxon>
        <taxon>Magnoliopsida</taxon>
        <taxon>eudicotyledons</taxon>
        <taxon>Gunneridae</taxon>
        <taxon>Pentapetalae</taxon>
        <taxon>asterids</taxon>
        <taxon>lamiids</taxon>
        <taxon>Solanales</taxon>
        <taxon>Solanaceae</taxon>
        <taxon>Solanoideae</taxon>
        <taxon>Solaneae</taxon>
        <taxon>Solanum</taxon>
        <taxon>Solanum subgen. Lycopersicon</taxon>
    </lineage>
</organism>
<reference evidence="1" key="1">
    <citation type="journal article" date="2012" name="Nature">
        <title>The tomato genome sequence provides insights into fleshy fruit evolution.</title>
        <authorList>
            <consortium name="Tomato Genome Consortium"/>
        </authorList>
    </citation>
    <scope>NUCLEOTIDE SEQUENCE [LARGE SCALE GENOMIC DNA]</scope>
    <source>
        <strain evidence="1">cv. Heinz 1706</strain>
    </source>
</reference>
<accession>K4CCY8</accession>
<dbReference type="Proteomes" id="UP000004994">
    <property type="component" value="Chromosome 7"/>
</dbReference>
<dbReference type="HOGENOM" id="CLU_1819234_0_0_1"/>
<evidence type="ECO:0000313" key="1">
    <source>
        <dbReference type="EnsemblPlants" id="Solyc07g021300.1.1"/>
    </source>
</evidence>
<dbReference type="PaxDb" id="4081-Solyc07g021300.1.1"/>
<reference evidence="1" key="2">
    <citation type="submission" date="2015-06" db="UniProtKB">
        <authorList>
            <consortium name="EnsemblPlants"/>
        </authorList>
    </citation>
    <scope>IDENTIFICATION</scope>
    <source>
        <strain evidence="1">cv. Heinz 1706</strain>
    </source>
</reference>
<dbReference type="EnsemblPlants" id="Solyc07g021300.1.1">
    <property type="protein sequence ID" value="Solyc07g021300.1.1"/>
    <property type="gene ID" value="Solyc07g021300.1"/>
</dbReference>
<keyword evidence="2" id="KW-1185">Reference proteome</keyword>
<proteinExistence type="predicted"/>
<evidence type="ECO:0000313" key="2">
    <source>
        <dbReference type="Proteomes" id="UP000004994"/>
    </source>
</evidence>
<sequence>MGRDFARKTWEWIRISVAVTVVEASGELRVYALDLELGAHRLTEFGDWFAIVLLELEKKRVAVVRGLFTVVARRKGVLVGVWGFSIGAPQETRMVLWWRFRFSFGGWWLLVPATNQPEKTKSLKAQKNKLKLFYMFPIKKIR</sequence>
<name>K4CCY8_SOLLC</name>
<dbReference type="InParanoid" id="K4CCY8"/>